<sequence length="847" mass="94361">MPQKDSLSKVFVQTLEQAIDAVVVINASNDIILFNRAAELLWGYSRDEVIGQNVKILVPDDLKPHHDEYINANRTTGIDKIVGANRDIQFPRKDGSTCWGTMSISMFELDNNQFYTAIIKDITDLVKQRKRLELLSMVTDKTDEAIFITDENENIVYVNNGFERKLGYPAEQVLGLQASSLLLVHKDPGVIQAREESIRAGNAISFDEILHTRTNQQLWFSITANPVFDDNQKFQNLVVVMSEITQTKLHEVIHTKLLEKIAREEALEVVMDSVCREIRTISGELYPAIFNISAQNTLQLLAAPDVPAELITVFQEVEVAEGNGCTATAAFRAEQVTVSAQNEPEIWQFINQQVAPYKLQRCSAYPIKSSQGKVYGVLTIASETAKPDINLLNIIVDILCPLCLLAMEREDQKQNIRRLAYYDSLTGLPNRNLLLANADQALNTAVSQNQQLAVLFFDVDNFKQINDSFGHPAGDSVLVNVAARLKKACGNQHVCGRLSGDEFVAIVVGLNFDELNHFVEELKSHISAPIEAANAQLVIKTSIGISLYPGDGHDVETLLHRADMAMYQAKLDGKGHFAFYSHEINQLAQEKQALENALREAIENHELTLSYQPQVNLTTNTLYGVEALCRWTHPKHGSISPAKFIPLAEETGLIHDLSQWVLKEACEQLAHWRRQGLPIPAISINLSAMNFHDAQLKNLIIDILNKNQLTPGDITLELTEGVLLDATAGVVQQLEDIYNAGIGLSIDDFGTGYSSLSYLQRIPIKELKLDRSFVTEISRDKTSRTLSEATILIGRTLNLDVVAEGIEDESQLQALIEQGYNIGQGYFFSQPVTAESLGNWVRQFVAQ</sequence>
<dbReference type="Gene3D" id="3.20.20.450">
    <property type="entry name" value="EAL domain"/>
    <property type="match status" value="1"/>
</dbReference>
<reference evidence="7 8" key="1">
    <citation type="submission" date="2016-09" db="EMBL/GenBank/DDBJ databases">
        <title>Alteromonas lipolytica, a new species isolated from sea water.</title>
        <authorList>
            <person name="Wu Y.-H."/>
            <person name="Cheng H."/>
            <person name="Xu X.-W."/>
        </authorList>
    </citation>
    <scope>NUCLEOTIDE SEQUENCE [LARGE SCALE GENOMIC DNA]</scope>
    <source>
        <strain evidence="7 8">JW12</strain>
    </source>
</reference>
<dbReference type="InterPro" id="IPR001610">
    <property type="entry name" value="PAC"/>
</dbReference>
<evidence type="ECO:0000313" key="7">
    <source>
        <dbReference type="EMBL" id="OFI32359.1"/>
    </source>
</evidence>
<keyword evidence="3" id="KW-0175">Coiled coil</keyword>
<dbReference type="Pfam" id="PF13426">
    <property type="entry name" value="PAS_9"/>
    <property type="match status" value="2"/>
</dbReference>
<dbReference type="EMBL" id="MJIC01000019">
    <property type="protein sequence ID" value="OFI32359.1"/>
    <property type="molecule type" value="Genomic_DNA"/>
</dbReference>
<dbReference type="InterPro" id="IPR000014">
    <property type="entry name" value="PAS"/>
</dbReference>
<evidence type="ECO:0000256" key="2">
    <source>
        <dbReference type="ARBA" id="ARBA00022636"/>
    </source>
</evidence>
<evidence type="ECO:0000256" key="3">
    <source>
        <dbReference type="SAM" id="Coils"/>
    </source>
</evidence>
<dbReference type="OrthoDB" id="6597954at2"/>
<dbReference type="PROSITE" id="PS50883">
    <property type="entry name" value="EAL"/>
    <property type="match status" value="1"/>
</dbReference>
<dbReference type="InterPro" id="IPR029787">
    <property type="entry name" value="Nucleotide_cyclase"/>
</dbReference>
<dbReference type="NCBIfam" id="TIGR00254">
    <property type="entry name" value="GGDEF"/>
    <property type="match status" value="1"/>
</dbReference>
<dbReference type="SUPFAM" id="SSF55781">
    <property type="entry name" value="GAF domain-like"/>
    <property type="match status" value="1"/>
</dbReference>
<dbReference type="InterPro" id="IPR001633">
    <property type="entry name" value="EAL_dom"/>
</dbReference>
<dbReference type="EC" id="3.1.4.52" evidence="1"/>
<keyword evidence="8" id="KW-1185">Reference proteome</keyword>
<feature type="coiled-coil region" evidence="3">
    <location>
        <begin position="577"/>
        <end position="604"/>
    </location>
</feature>
<dbReference type="PROSITE" id="PS50112">
    <property type="entry name" value="PAS"/>
    <property type="match status" value="2"/>
</dbReference>
<dbReference type="CDD" id="cd00130">
    <property type="entry name" value="PAS"/>
    <property type="match status" value="2"/>
</dbReference>
<dbReference type="CDD" id="cd01948">
    <property type="entry name" value="EAL"/>
    <property type="match status" value="1"/>
</dbReference>
<dbReference type="RefSeq" id="WP_070178473.1">
    <property type="nucleotide sequence ID" value="NZ_BMJR01000014.1"/>
</dbReference>
<evidence type="ECO:0000259" key="6">
    <source>
        <dbReference type="PROSITE" id="PS50887"/>
    </source>
</evidence>
<evidence type="ECO:0000259" key="4">
    <source>
        <dbReference type="PROSITE" id="PS50112"/>
    </source>
</evidence>
<dbReference type="Gene3D" id="3.30.450.40">
    <property type="match status" value="1"/>
</dbReference>
<evidence type="ECO:0000313" key="8">
    <source>
        <dbReference type="Proteomes" id="UP000176037"/>
    </source>
</evidence>
<dbReference type="Pfam" id="PF00990">
    <property type="entry name" value="GGDEF"/>
    <property type="match status" value="1"/>
</dbReference>
<feature type="domain" description="PAS" evidence="4">
    <location>
        <begin position="131"/>
        <end position="187"/>
    </location>
</feature>
<feature type="domain" description="PAS" evidence="4">
    <location>
        <begin position="7"/>
        <end position="61"/>
    </location>
</feature>
<dbReference type="SUPFAM" id="SSF141868">
    <property type="entry name" value="EAL domain-like"/>
    <property type="match status" value="1"/>
</dbReference>
<dbReference type="CDD" id="cd01949">
    <property type="entry name" value="GGDEF"/>
    <property type="match status" value="1"/>
</dbReference>
<dbReference type="SMART" id="SM00052">
    <property type="entry name" value="EAL"/>
    <property type="match status" value="1"/>
</dbReference>
<dbReference type="NCBIfam" id="TIGR00229">
    <property type="entry name" value="sensory_box"/>
    <property type="match status" value="2"/>
</dbReference>
<dbReference type="GO" id="GO:0071111">
    <property type="term" value="F:cyclic-guanylate-specific phosphodiesterase activity"/>
    <property type="evidence" value="ECO:0007669"/>
    <property type="project" value="UniProtKB-EC"/>
</dbReference>
<dbReference type="Pfam" id="PF00563">
    <property type="entry name" value="EAL"/>
    <property type="match status" value="1"/>
</dbReference>
<dbReference type="SMART" id="SM00086">
    <property type="entry name" value="PAC"/>
    <property type="match status" value="2"/>
</dbReference>
<dbReference type="SUPFAM" id="SSF55073">
    <property type="entry name" value="Nucleotide cyclase"/>
    <property type="match status" value="1"/>
</dbReference>
<accession>A0A1E8F8W2</accession>
<dbReference type="FunFam" id="3.20.20.450:FF:000001">
    <property type="entry name" value="Cyclic di-GMP phosphodiesterase yahA"/>
    <property type="match status" value="1"/>
</dbReference>
<dbReference type="PANTHER" id="PTHR44757">
    <property type="entry name" value="DIGUANYLATE CYCLASE DGCP"/>
    <property type="match status" value="1"/>
</dbReference>
<dbReference type="SMART" id="SM00267">
    <property type="entry name" value="GGDEF"/>
    <property type="match status" value="1"/>
</dbReference>
<dbReference type="InterPro" id="IPR043128">
    <property type="entry name" value="Rev_trsase/Diguanyl_cyclase"/>
</dbReference>
<dbReference type="PIRSF" id="PIRSF005925">
    <property type="entry name" value="Dos"/>
    <property type="match status" value="1"/>
</dbReference>
<dbReference type="PROSITE" id="PS50887">
    <property type="entry name" value="GGDEF"/>
    <property type="match status" value="1"/>
</dbReference>
<dbReference type="STRING" id="1856405.BFC17_07185"/>
<comment type="caution">
    <text evidence="7">The sequence shown here is derived from an EMBL/GenBank/DDBJ whole genome shotgun (WGS) entry which is preliminary data.</text>
</comment>
<dbReference type="InterPro" id="IPR012226">
    <property type="entry name" value="Diguanyl_cyclase/Pdiesterase"/>
</dbReference>
<protein>
    <recommendedName>
        <fullName evidence="1">cyclic-guanylate-specific phosphodiesterase</fullName>
        <ecNumber evidence="1">3.1.4.52</ecNumber>
    </recommendedName>
</protein>
<dbReference type="InterPro" id="IPR029016">
    <property type="entry name" value="GAF-like_dom_sf"/>
</dbReference>
<organism evidence="7 8">
    <name type="scientific">Alteromonas lipolytica</name>
    <dbReference type="NCBI Taxonomy" id="1856405"/>
    <lineage>
        <taxon>Bacteria</taxon>
        <taxon>Pseudomonadati</taxon>
        <taxon>Pseudomonadota</taxon>
        <taxon>Gammaproteobacteria</taxon>
        <taxon>Alteromonadales</taxon>
        <taxon>Alteromonadaceae</taxon>
        <taxon>Alteromonas/Salinimonas group</taxon>
        <taxon>Alteromonas</taxon>
    </lineage>
</organism>
<dbReference type="InterPro" id="IPR035919">
    <property type="entry name" value="EAL_sf"/>
</dbReference>
<dbReference type="SUPFAM" id="SSF55785">
    <property type="entry name" value="PYP-like sensor domain (PAS domain)"/>
    <property type="match status" value="2"/>
</dbReference>
<name>A0A1E8F8W2_9ALTE</name>
<evidence type="ECO:0000259" key="5">
    <source>
        <dbReference type="PROSITE" id="PS50883"/>
    </source>
</evidence>
<dbReference type="Gene3D" id="3.30.70.270">
    <property type="match status" value="1"/>
</dbReference>
<dbReference type="AlphaFoldDB" id="A0A1E8F8W2"/>
<dbReference type="Gene3D" id="3.30.450.20">
    <property type="entry name" value="PAS domain"/>
    <property type="match status" value="2"/>
</dbReference>
<keyword evidence="2" id="KW-0973">c-di-GMP</keyword>
<proteinExistence type="predicted"/>
<dbReference type="InterPro" id="IPR000160">
    <property type="entry name" value="GGDEF_dom"/>
</dbReference>
<dbReference type="PANTHER" id="PTHR44757:SF2">
    <property type="entry name" value="BIOFILM ARCHITECTURE MAINTENANCE PROTEIN MBAA"/>
    <property type="match status" value="1"/>
</dbReference>
<feature type="domain" description="EAL" evidence="5">
    <location>
        <begin position="591"/>
        <end position="845"/>
    </location>
</feature>
<feature type="domain" description="GGDEF" evidence="6">
    <location>
        <begin position="450"/>
        <end position="582"/>
    </location>
</feature>
<evidence type="ECO:0000256" key="1">
    <source>
        <dbReference type="ARBA" id="ARBA00012282"/>
    </source>
</evidence>
<dbReference type="InterPro" id="IPR052155">
    <property type="entry name" value="Biofilm_reg_signaling"/>
</dbReference>
<dbReference type="SMART" id="SM00091">
    <property type="entry name" value="PAS"/>
    <property type="match status" value="2"/>
</dbReference>
<dbReference type="InterPro" id="IPR035965">
    <property type="entry name" value="PAS-like_dom_sf"/>
</dbReference>
<dbReference type="Proteomes" id="UP000176037">
    <property type="component" value="Unassembled WGS sequence"/>
</dbReference>
<gene>
    <name evidence="7" type="ORF">BFC17_07185</name>
</gene>